<proteinExistence type="predicted"/>
<feature type="chain" id="PRO_5041936493" evidence="1">
    <location>
        <begin position="27"/>
        <end position="320"/>
    </location>
</feature>
<accession>A0AAE0M376</accession>
<dbReference type="EMBL" id="JAUEPO010000007">
    <property type="protein sequence ID" value="KAK3317435.1"/>
    <property type="molecule type" value="Genomic_DNA"/>
</dbReference>
<name>A0AAE0M376_9PEZI</name>
<dbReference type="AlphaFoldDB" id="A0AAE0M376"/>
<comment type="caution">
    <text evidence="2">The sequence shown here is derived from an EMBL/GenBank/DDBJ whole genome shotgun (WGS) entry which is preliminary data.</text>
</comment>
<reference evidence="2" key="2">
    <citation type="submission" date="2023-06" db="EMBL/GenBank/DDBJ databases">
        <authorList>
            <consortium name="Lawrence Berkeley National Laboratory"/>
            <person name="Haridas S."/>
            <person name="Hensen N."/>
            <person name="Bonometti L."/>
            <person name="Westerberg I."/>
            <person name="Brannstrom I.O."/>
            <person name="Guillou S."/>
            <person name="Cros-Aarteil S."/>
            <person name="Calhoun S."/>
            <person name="Kuo A."/>
            <person name="Mondo S."/>
            <person name="Pangilinan J."/>
            <person name="Riley R."/>
            <person name="Labutti K."/>
            <person name="Andreopoulos B."/>
            <person name="Lipzen A."/>
            <person name="Chen C."/>
            <person name="Yanf M."/>
            <person name="Daum C."/>
            <person name="Ng V."/>
            <person name="Clum A."/>
            <person name="Steindorff A."/>
            <person name="Ohm R."/>
            <person name="Martin F."/>
            <person name="Silar P."/>
            <person name="Natvig D."/>
            <person name="Lalanne C."/>
            <person name="Gautier V."/>
            <person name="Ament-Velasquez S.L."/>
            <person name="Kruys A."/>
            <person name="Hutchinson M.I."/>
            <person name="Powell A.J."/>
            <person name="Barry K."/>
            <person name="Miller A.N."/>
            <person name="Grigoriev I.V."/>
            <person name="Debuchy R."/>
            <person name="Gladieux P."/>
            <person name="Thoren M.H."/>
            <person name="Johannesson H."/>
        </authorList>
    </citation>
    <scope>NUCLEOTIDE SEQUENCE</scope>
    <source>
        <strain evidence="2">SMH4131-1</strain>
    </source>
</reference>
<organism evidence="2 3">
    <name type="scientific">Cercophora scortea</name>
    <dbReference type="NCBI Taxonomy" id="314031"/>
    <lineage>
        <taxon>Eukaryota</taxon>
        <taxon>Fungi</taxon>
        <taxon>Dikarya</taxon>
        <taxon>Ascomycota</taxon>
        <taxon>Pezizomycotina</taxon>
        <taxon>Sordariomycetes</taxon>
        <taxon>Sordariomycetidae</taxon>
        <taxon>Sordariales</taxon>
        <taxon>Lasiosphaeriaceae</taxon>
        <taxon>Cercophora</taxon>
    </lineage>
</organism>
<gene>
    <name evidence="2" type="ORF">B0T19DRAFT_291854</name>
</gene>
<protein>
    <submittedName>
        <fullName evidence="2">Uncharacterized protein</fullName>
    </submittedName>
</protein>
<feature type="signal peptide" evidence="1">
    <location>
        <begin position="1"/>
        <end position="26"/>
    </location>
</feature>
<keyword evidence="1" id="KW-0732">Signal</keyword>
<evidence type="ECO:0000256" key="1">
    <source>
        <dbReference type="SAM" id="SignalP"/>
    </source>
</evidence>
<evidence type="ECO:0000313" key="2">
    <source>
        <dbReference type="EMBL" id="KAK3317435.1"/>
    </source>
</evidence>
<keyword evidence="3" id="KW-1185">Reference proteome</keyword>
<sequence>MHHHHHHHPTTFLPLLLLTQTTQTTAQSDSGSFVGGDLTTQAPFNLSPSVFTALTTNATSNATFPITGYNTSLPAGPVDGTGTAQSGWSLSISVAADVPLSSSDDASLDKGSFTDATTLSLVRPERVGYNTSSWRVCAIVFTGGLEDAATDVGKVDGGCTALLPDDCIQQLQVNSVAGNTSRNGECEDLQVPDICGGYFGDGAVGSAYEIAADDDDDDDDEANQSGTRFFAAGSAPTNKGNASALAAVEKTVWPVLLTWTHFGANGQVHDSAGWLSCVRTPNTTAGALESSGSAAGRGVLWWGLLAGLAVAGWGACGLGW</sequence>
<evidence type="ECO:0000313" key="3">
    <source>
        <dbReference type="Proteomes" id="UP001286456"/>
    </source>
</evidence>
<dbReference type="Proteomes" id="UP001286456">
    <property type="component" value="Unassembled WGS sequence"/>
</dbReference>
<reference evidence="2" key="1">
    <citation type="journal article" date="2023" name="Mol. Phylogenet. Evol.">
        <title>Genome-scale phylogeny and comparative genomics of the fungal order Sordariales.</title>
        <authorList>
            <person name="Hensen N."/>
            <person name="Bonometti L."/>
            <person name="Westerberg I."/>
            <person name="Brannstrom I.O."/>
            <person name="Guillou S."/>
            <person name="Cros-Aarteil S."/>
            <person name="Calhoun S."/>
            <person name="Haridas S."/>
            <person name="Kuo A."/>
            <person name="Mondo S."/>
            <person name="Pangilinan J."/>
            <person name="Riley R."/>
            <person name="LaButti K."/>
            <person name="Andreopoulos B."/>
            <person name="Lipzen A."/>
            <person name="Chen C."/>
            <person name="Yan M."/>
            <person name="Daum C."/>
            <person name="Ng V."/>
            <person name="Clum A."/>
            <person name="Steindorff A."/>
            <person name="Ohm R.A."/>
            <person name="Martin F."/>
            <person name="Silar P."/>
            <person name="Natvig D.O."/>
            <person name="Lalanne C."/>
            <person name="Gautier V."/>
            <person name="Ament-Velasquez S.L."/>
            <person name="Kruys A."/>
            <person name="Hutchinson M.I."/>
            <person name="Powell A.J."/>
            <person name="Barry K."/>
            <person name="Miller A.N."/>
            <person name="Grigoriev I.V."/>
            <person name="Debuchy R."/>
            <person name="Gladieux P."/>
            <person name="Hiltunen Thoren M."/>
            <person name="Johannesson H."/>
        </authorList>
    </citation>
    <scope>NUCLEOTIDE SEQUENCE</scope>
    <source>
        <strain evidence="2">SMH4131-1</strain>
    </source>
</reference>